<dbReference type="RefSeq" id="WP_163652386.1">
    <property type="nucleotide sequence ID" value="NZ_JAAGRN010000003.1"/>
</dbReference>
<feature type="transmembrane region" description="Helical" evidence="1">
    <location>
        <begin position="83"/>
        <end position="107"/>
    </location>
</feature>
<reference evidence="2" key="1">
    <citation type="submission" date="2020-02" db="EMBL/GenBank/DDBJ databases">
        <authorList>
            <person name="Chen W.-M."/>
        </authorList>
    </citation>
    <scope>NUCLEOTIDE SEQUENCE</scope>
    <source>
        <strain evidence="2">NBD-18</strain>
    </source>
</reference>
<name>A0A6B2QZH1_9BURK</name>
<organism evidence="2">
    <name type="scientific">Sheuella amnicola</name>
    <dbReference type="NCBI Taxonomy" id="2707330"/>
    <lineage>
        <taxon>Bacteria</taxon>
        <taxon>Pseudomonadati</taxon>
        <taxon>Pseudomonadota</taxon>
        <taxon>Betaproteobacteria</taxon>
        <taxon>Burkholderiales</taxon>
        <taxon>Alcaligenaceae</taxon>
        <taxon>Sheuella</taxon>
    </lineage>
</organism>
<gene>
    <name evidence="2" type="ORF">G3I67_05595</name>
</gene>
<dbReference type="AlphaFoldDB" id="A0A6B2QZH1"/>
<feature type="transmembrane region" description="Helical" evidence="1">
    <location>
        <begin position="6"/>
        <end position="29"/>
    </location>
</feature>
<protein>
    <submittedName>
        <fullName evidence="2">DUF2818 family protein</fullName>
    </submittedName>
</protein>
<proteinExistence type="predicted"/>
<dbReference type="Pfam" id="PF10993">
    <property type="entry name" value="DUF2818"/>
    <property type="match status" value="1"/>
</dbReference>
<dbReference type="InterPro" id="IPR016768">
    <property type="entry name" value="UCP019883"/>
</dbReference>
<keyword evidence="1" id="KW-0472">Membrane</keyword>
<evidence type="ECO:0000256" key="1">
    <source>
        <dbReference type="SAM" id="Phobius"/>
    </source>
</evidence>
<evidence type="ECO:0000313" key="2">
    <source>
        <dbReference type="EMBL" id="NDY82704.1"/>
    </source>
</evidence>
<accession>A0A6B2QZH1</accession>
<comment type="caution">
    <text evidence="2">The sequence shown here is derived from an EMBL/GenBank/DDBJ whole genome shotgun (WGS) entry which is preliminary data.</text>
</comment>
<dbReference type="PIRSF" id="PIRSF019883">
    <property type="entry name" value="UCP019883"/>
    <property type="match status" value="1"/>
</dbReference>
<keyword evidence="1" id="KW-1133">Transmembrane helix</keyword>
<sequence>MNQTSAVWFLIVLALLAANVPFLNDRLFAIFQLNIVKQVSGNSSRDSKPFWLRLFEMTLLYVLVGSIGFALESTMGNPFRQKWEFYAITFSLFMVMGFPGFVLRYLLRRD</sequence>
<keyword evidence="1" id="KW-0812">Transmembrane</keyword>
<feature type="transmembrane region" description="Helical" evidence="1">
    <location>
        <begin position="50"/>
        <end position="71"/>
    </location>
</feature>
<dbReference type="EMBL" id="JAAGRN010000003">
    <property type="protein sequence ID" value="NDY82704.1"/>
    <property type="molecule type" value="Genomic_DNA"/>
</dbReference>